<dbReference type="EMBL" id="KQ983211">
    <property type="protein sequence ID" value="KYQ46613.1"/>
    <property type="molecule type" value="Genomic_DNA"/>
</dbReference>
<name>A0A151WFL7_9HYME</name>
<proteinExistence type="predicted"/>
<dbReference type="AlphaFoldDB" id="A0A151WFL7"/>
<reference evidence="1 2" key="1">
    <citation type="submission" date="2015-09" db="EMBL/GenBank/DDBJ databases">
        <title>Trachymyrmex zeteki WGS genome.</title>
        <authorList>
            <person name="Nygaard S."/>
            <person name="Hu H."/>
            <person name="Boomsma J."/>
            <person name="Zhang G."/>
        </authorList>
    </citation>
    <scope>NUCLEOTIDE SEQUENCE [LARGE SCALE GENOMIC DNA]</scope>
    <source>
        <strain evidence="1">Tzet28-1</strain>
        <tissue evidence="1">Whole body</tissue>
    </source>
</reference>
<gene>
    <name evidence="1" type="ORF">ALC60_14362</name>
</gene>
<protein>
    <submittedName>
        <fullName evidence="1">Uncharacterized protein</fullName>
    </submittedName>
</protein>
<keyword evidence="2" id="KW-1185">Reference proteome</keyword>
<evidence type="ECO:0000313" key="1">
    <source>
        <dbReference type="EMBL" id="KYQ46613.1"/>
    </source>
</evidence>
<accession>A0A151WFL7</accession>
<sequence>LSVVMSLRELAIRVLLISIVRFSTTSIIRPQRLYIVRVSPESARSLEHIPDKWRTVHLKFKAPQIEIQLMKGYVSSDENWMFATEYKYSGKDYKYVCKHINDVHPNVVNAIIISLIRIILHDRKSISGATRMTSTTNEKKIPRIENGDMEAEEKEKENNIQDNIVMPDRFIPQIESRNIITIPTYCPEGQRKDSRGRCRIVIDKIKEFKNNIFVGIVSSLNRFYDKRVIYYILFLPSPLTYIQNAIEIKILVAALAVDSGHVIVYRQSVPLCGRSANTDGVPFAIVQLGLRSVSDSDSSVA</sequence>
<dbReference type="Proteomes" id="UP000075809">
    <property type="component" value="Unassembled WGS sequence"/>
</dbReference>
<organism evidence="1 2">
    <name type="scientific">Mycetomoellerius zeteki</name>
    <dbReference type="NCBI Taxonomy" id="64791"/>
    <lineage>
        <taxon>Eukaryota</taxon>
        <taxon>Metazoa</taxon>
        <taxon>Ecdysozoa</taxon>
        <taxon>Arthropoda</taxon>
        <taxon>Hexapoda</taxon>
        <taxon>Insecta</taxon>
        <taxon>Pterygota</taxon>
        <taxon>Neoptera</taxon>
        <taxon>Endopterygota</taxon>
        <taxon>Hymenoptera</taxon>
        <taxon>Apocrita</taxon>
        <taxon>Aculeata</taxon>
        <taxon>Formicoidea</taxon>
        <taxon>Formicidae</taxon>
        <taxon>Myrmicinae</taxon>
        <taxon>Mycetomoellerius</taxon>
    </lineage>
</organism>
<feature type="non-terminal residue" evidence="1">
    <location>
        <position position="1"/>
    </location>
</feature>
<evidence type="ECO:0000313" key="2">
    <source>
        <dbReference type="Proteomes" id="UP000075809"/>
    </source>
</evidence>